<proteinExistence type="predicted"/>
<reference evidence="1 2" key="1">
    <citation type="journal article" date="2020" name="Antonie Van Leeuwenhoek">
        <title>Rhodopirellula heiligendammensis sp. nov., Rhodopirellula pilleata sp. nov., and Rhodopirellula solitaria sp. nov. isolated from natural or artificial marine surfaces in Northern Germany and California, USA, and emended description of the genus Rhodopirellula.</title>
        <authorList>
            <person name="Kallscheuer N."/>
            <person name="Wiegand S."/>
            <person name="Jogler M."/>
            <person name="Boedeker C."/>
            <person name="Peeters S.H."/>
            <person name="Rast P."/>
            <person name="Heuer A."/>
            <person name="Jetten M.S.M."/>
            <person name="Rohde M."/>
            <person name="Jogler C."/>
        </authorList>
    </citation>
    <scope>NUCLEOTIDE SEQUENCE [LARGE SCALE GENOMIC DNA]</scope>
    <source>
        <strain evidence="1 2">Poly21</strain>
    </source>
</reference>
<accession>A0A5C6C719</accession>
<evidence type="ECO:0000313" key="2">
    <source>
        <dbReference type="Proteomes" id="UP000319908"/>
    </source>
</evidence>
<comment type="caution">
    <text evidence="1">The sequence shown here is derived from an EMBL/GenBank/DDBJ whole genome shotgun (WGS) entry which is preliminary data.</text>
</comment>
<evidence type="ECO:0000313" key="1">
    <source>
        <dbReference type="EMBL" id="TWU19938.1"/>
    </source>
</evidence>
<gene>
    <name evidence="1" type="ORF">Poly21_21170</name>
</gene>
<name>A0A5C6C719_9BACT</name>
<protein>
    <submittedName>
        <fullName evidence="1">Sulfatase</fullName>
    </submittedName>
</protein>
<dbReference type="AlphaFoldDB" id="A0A5C6C719"/>
<dbReference type="SUPFAM" id="SSF53649">
    <property type="entry name" value="Alkaline phosphatase-like"/>
    <property type="match status" value="1"/>
</dbReference>
<dbReference type="InterPro" id="IPR017850">
    <property type="entry name" value="Alkaline_phosphatase_core_sf"/>
</dbReference>
<dbReference type="Proteomes" id="UP000319908">
    <property type="component" value="Unassembled WGS sequence"/>
</dbReference>
<keyword evidence="2" id="KW-1185">Reference proteome</keyword>
<organism evidence="1 2">
    <name type="scientific">Allorhodopirellula heiligendammensis</name>
    <dbReference type="NCBI Taxonomy" id="2714739"/>
    <lineage>
        <taxon>Bacteria</taxon>
        <taxon>Pseudomonadati</taxon>
        <taxon>Planctomycetota</taxon>
        <taxon>Planctomycetia</taxon>
        <taxon>Pirellulales</taxon>
        <taxon>Pirellulaceae</taxon>
        <taxon>Allorhodopirellula</taxon>
    </lineage>
</organism>
<dbReference type="Gene3D" id="3.40.720.10">
    <property type="entry name" value="Alkaline Phosphatase, subunit A"/>
    <property type="match status" value="1"/>
</dbReference>
<sequence length="183" mass="20623">MLTFLGERASWTRANCGVSSHLNTTARRVIDIAPTILEGVGIEEPRSVNGTAQTPIQGKSFLASLVDPDTEEHRTSQYFELFANRGMYKDGWWAGSMAFEPWNPNRSDCDPLAAKWELYNLDEDFSQAHNLAQENPEKLRRTQDVVVGASLGKQGVATRLARCRSIQHRVDWQTESSLRQVPF</sequence>
<dbReference type="EMBL" id="SJPU01000001">
    <property type="protein sequence ID" value="TWU19938.1"/>
    <property type="molecule type" value="Genomic_DNA"/>
</dbReference>